<reference evidence="6" key="2">
    <citation type="submission" date="2019-04" db="EMBL/GenBank/DDBJ databases">
        <authorList>
            <person name="Bisanz J.E."/>
            <person name="Chagwedera N.D."/>
            <person name="Chawla A."/>
            <person name="Turnbaugh P.J."/>
        </authorList>
    </citation>
    <scope>NUCLEOTIDE SEQUENCE</scope>
    <source>
        <strain evidence="6">I8-5</strain>
    </source>
</reference>
<dbReference type="InterPro" id="IPR013969">
    <property type="entry name" value="Oligosacch_biosynth_Alg14"/>
</dbReference>
<evidence type="ECO:0000256" key="1">
    <source>
        <dbReference type="ARBA" id="ARBA00004389"/>
    </source>
</evidence>
<dbReference type="GO" id="GO:0004577">
    <property type="term" value="F:N-acetylglucosaminyldiphosphodolichol N-acetylglucosaminyltransferase activity"/>
    <property type="evidence" value="ECO:0007669"/>
    <property type="project" value="TreeGrafter"/>
</dbReference>
<evidence type="ECO:0000256" key="5">
    <source>
        <dbReference type="ARBA" id="ARBA00023136"/>
    </source>
</evidence>
<protein>
    <submittedName>
        <fullName evidence="6">Polysaccharide biosynthesis protein</fullName>
    </submittedName>
</protein>
<evidence type="ECO:0000256" key="2">
    <source>
        <dbReference type="ARBA" id="ARBA00022692"/>
    </source>
</evidence>
<evidence type="ECO:0000313" key="6">
    <source>
        <dbReference type="EMBL" id="TGB09752.1"/>
    </source>
</evidence>
<reference evidence="6" key="1">
    <citation type="journal article" date="2019" name="Cell Metab.">
        <title>Nutrient sensing in CD11c cells alters the gut microbiome to regulate food intake and body mass.</title>
        <authorList>
            <person name="Chagwedera N.D."/>
            <person name="Ang Q.Y."/>
            <person name="Bisanz J.E."/>
            <person name="Leong Y.A."/>
            <person name="Ganeshan K."/>
            <person name="Cai J."/>
            <person name="Patterson A.D."/>
            <person name="Turnbaugh P.J."/>
            <person name="Chawla A."/>
        </authorList>
    </citation>
    <scope>NUCLEOTIDE SEQUENCE</scope>
    <source>
        <strain evidence="6">I8-5</strain>
    </source>
</reference>
<dbReference type="PANTHER" id="PTHR12154:SF4">
    <property type="entry name" value="UDP-N-ACETYLGLUCOSAMINE TRANSFERASE SUBUNIT ALG14 HOMOLOG"/>
    <property type="match status" value="1"/>
</dbReference>
<name>A0AAX2SNE2_LIMRT</name>
<keyword evidence="2" id="KW-0812">Transmembrane</keyword>
<evidence type="ECO:0000256" key="4">
    <source>
        <dbReference type="ARBA" id="ARBA00022989"/>
    </source>
</evidence>
<comment type="subcellular location">
    <subcellularLocation>
        <location evidence="1">Endoplasmic reticulum membrane</location>
        <topology evidence="1">Single-pass membrane protein</topology>
    </subcellularLocation>
</comment>
<sequence length="149" mass="17528">MKILFTSSSGGHLEELFQLKKFINEQSILLTEGKPIVDNRFRKKYFVKQINRKEKHFLFHFIQLSIREFHILRVEKPDVIISTGALTTVPICIFAKLMKKKVIYIESFARITTPSLTGKILYHFADLFIVQWKELLKVYPKAKYFGGIF</sequence>
<dbReference type="PANTHER" id="PTHR12154">
    <property type="entry name" value="GLYCOSYL TRANSFERASE-RELATED"/>
    <property type="match status" value="1"/>
</dbReference>
<dbReference type="SUPFAM" id="SSF53756">
    <property type="entry name" value="UDP-Glycosyltransferase/glycogen phosphorylase"/>
    <property type="match status" value="1"/>
</dbReference>
<keyword evidence="5" id="KW-0472">Membrane</keyword>
<dbReference type="EMBL" id="SRKR01000020">
    <property type="protein sequence ID" value="TGB09752.1"/>
    <property type="molecule type" value="Genomic_DNA"/>
</dbReference>
<dbReference type="GO" id="GO:0006488">
    <property type="term" value="P:dolichol-linked oligosaccharide biosynthetic process"/>
    <property type="evidence" value="ECO:0007669"/>
    <property type="project" value="InterPro"/>
</dbReference>
<proteinExistence type="predicted"/>
<organism evidence="6 7">
    <name type="scientific">Limosilactobacillus reuteri</name>
    <name type="common">Lactobacillus reuteri</name>
    <dbReference type="NCBI Taxonomy" id="1598"/>
    <lineage>
        <taxon>Bacteria</taxon>
        <taxon>Bacillati</taxon>
        <taxon>Bacillota</taxon>
        <taxon>Bacilli</taxon>
        <taxon>Lactobacillales</taxon>
        <taxon>Lactobacillaceae</taxon>
        <taxon>Limosilactobacillus</taxon>
    </lineage>
</organism>
<dbReference type="Gene3D" id="3.40.50.2000">
    <property type="entry name" value="Glycogen Phosphorylase B"/>
    <property type="match status" value="1"/>
</dbReference>
<evidence type="ECO:0000313" key="7">
    <source>
        <dbReference type="Proteomes" id="UP000297521"/>
    </source>
</evidence>
<dbReference type="AlphaFoldDB" id="A0AAX2SNE2"/>
<comment type="caution">
    <text evidence="6">The sequence shown here is derived from an EMBL/GenBank/DDBJ whole genome shotgun (WGS) entry which is preliminary data.</text>
</comment>
<dbReference type="GeneID" id="77191765"/>
<accession>A0AAX2SNE2</accession>
<keyword evidence="3" id="KW-0256">Endoplasmic reticulum</keyword>
<dbReference type="Pfam" id="PF08660">
    <property type="entry name" value="Alg14"/>
    <property type="match status" value="1"/>
</dbReference>
<dbReference type="NCBIfam" id="NF041549">
    <property type="entry name" value="PssD"/>
    <property type="match status" value="1"/>
</dbReference>
<dbReference type="Proteomes" id="UP000297521">
    <property type="component" value="Unassembled WGS sequence"/>
</dbReference>
<dbReference type="RefSeq" id="WP_122481706.1">
    <property type="nucleotide sequence ID" value="NZ_PUXG01000035.1"/>
</dbReference>
<keyword evidence="4" id="KW-1133">Transmembrane helix</keyword>
<evidence type="ECO:0000256" key="3">
    <source>
        <dbReference type="ARBA" id="ARBA00022824"/>
    </source>
</evidence>
<gene>
    <name evidence="6" type="ORF">E5F87_09630</name>
</gene>